<keyword evidence="1" id="KW-0732">Signal</keyword>
<evidence type="ECO:0000256" key="1">
    <source>
        <dbReference type="SAM" id="SignalP"/>
    </source>
</evidence>
<dbReference type="EMBL" id="GL380067">
    <property type="protein sequence ID" value="EGT45074.1"/>
    <property type="molecule type" value="Genomic_DNA"/>
</dbReference>
<evidence type="ECO:0000313" key="2">
    <source>
        <dbReference type="EMBL" id="EGT45074.1"/>
    </source>
</evidence>
<organism evidence="3">
    <name type="scientific">Caenorhabditis brenneri</name>
    <name type="common">Nematode worm</name>
    <dbReference type="NCBI Taxonomy" id="135651"/>
    <lineage>
        <taxon>Eukaryota</taxon>
        <taxon>Metazoa</taxon>
        <taxon>Ecdysozoa</taxon>
        <taxon>Nematoda</taxon>
        <taxon>Chromadorea</taxon>
        <taxon>Rhabditida</taxon>
        <taxon>Rhabditina</taxon>
        <taxon>Rhabditomorpha</taxon>
        <taxon>Rhabditoidea</taxon>
        <taxon>Rhabditidae</taxon>
        <taxon>Peloderinae</taxon>
        <taxon>Caenorhabditis</taxon>
    </lineage>
</organism>
<proteinExistence type="predicted"/>
<dbReference type="HOGENOM" id="CLU_1887560_0_0_1"/>
<dbReference type="AlphaFoldDB" id="G0P4S8"/>
<dbReference type="InterPro" id="IPR008588">
    <property type="entry name" value="DUF870_CAE_spp"/>
</dbReference>
<dbReference type="Proteomes" id="UP000008068">
    <property type="component" value="Unassembled WGS sequence"/>
</dbReference>
<dbReference type="Pfam" id="PF05912">
    <property type="entry name" value="DUF870"/>
    <property type="match status" value="1"/>
</dbReference>
<protein>
    <submittedName>
        <fullName evidence="2">CBN-LIN-61 protein</fullName>
    </submittedName>
</protein>
<dbReference type="eggNOG" id="KOG3766">
    <property type="taxonomic scope" value="Eukaryota"/>
</dbReference>
<evidence type="ECO:0000313" key="3">
    <source>
        <dbReference type="Proteomes" id="UP000008068"/>
    </source>
</evidence>
<dbReference type="InParanoid" id="G0P4S8"/>
<dbReference type="OrthoDB" id="5812019at2759"/>
<dbReference type="STRING" id="135651.G0P4S8"/>
<gene>
    <name evidence="2" type="primary">Cbn-lin-61</name>
    <name evidence="2" type="ORF">CAEBREN_15380</name>
</gene>
<reference evidence="3" key="1">
    <citation type="submission" date="2011-07" db="EMBL/GenBank/DDBJ databases">
        <authorList>
            <consortium name="Caenorhabditis brenneri Sequencing and Analysis Consortium"/>
            <person name="Wilson R.K."/>
        </authorList>
    </citation>
    <scope>NUCLEOTIDE SEQUENCE [LARGE SCALE GENOMIC DNA]</scope>
    <source>
        <strain evidence="3">PB2801</strain>
    </source>
</reference>
<accession>G0P4S8</accession>
<feature type="signal peptide" evidence="1">
    <location>
        <begin position="1"/>
        <end position="19"/>
    </location>
</feature>
<sequence length="140" mass="16279">MQNSLILCSILLLISFSSATRFLFGVEVKCDIDDTFFLTISHWEDDENESWAGYFISDDQITKKQRIHARNHTFLYQNGRLSGDMGSEFELYGRLYHNCTRNGKTRMIRKDLDAAKSADGIIYREYMVNLTDNGRETNDE</sequence>
<name>G0P4S8_CAEBE</name>
<feature type="chain" id="PRO_5003406889" evidence="1">
    <location>
        <begin position="20"/>
        <end position="140"/>
    </location>
</feature>
<keyword evidence="3" id="KW-1185">Reference proteome</keyword>